<keyword evidence="3 8" id="KW-0032">Aminotransferase</keyword>
<dbReference type="InterPro" id="IPR015422">
    <property type="entry name" value="PyrdxlP-dep_Trfase_small"/>
</dbReference>
<dbReference type="Gene3D" id="3.40.640.10">
    <property type="entry name" value="Type I PLP-dependent aspartate aminotransferase-like (Major domain)"/>
    <property type="match status" value="1"/>
</dbReference>
<dbReference type="PANTHER" id="PTHR43488">
    <property type="entry name" value="GLUTAMATE-PYRUVATE AMINOTRANSFERASE ALAA"/>
    <property type="match status" value="1"/>
</dbReference>
<keyword evidence="5" id="KW-0663">Pyridoxal phosphate</keyword>
<dbReference type="InterPro" id="IPR015424">
    <property type="entry name" value="PyrdxlP-dep_Trfase"/>
</dbReference>
<dbReference type="Proteomes" id="UP000325372">
    <property type="component" value="Unassembled WGS sequence"/>
</dbReference>
<dbReference type="SUPFAM" id="SSF53383">
    <property type="entry name" value="PLP-dependent transferases"/>
    <property type="match status" value="1"/>
</dbReference>
<evidence type="ECO:0000256" key="5">
    <source>
        <dbReference type="ARBA" id="ARBA00022898"/>
    </source>
</evidence>
<evidence type="ECO:0000256" key="3">
    <source>
        <dbReference type="ARBA" id="ARBA00022576"/>
    </source>
</evidence>
<protein>
    <recommendedName>
        <fullName evidence="6">alanine transaminase</fullName>
        <ecNumber evidence="6">2.6.1.2</ecNumber>
    </recommendedName>
</protein>
<evidence type="ECO:0000313" key="9">
    <source>
        <dbReference type="Proteomes" id="UP000325372"/>
    </source>
</evidence>
<comment type="similarity">
    <text evidence="2">Belongs to the class-I pyridoxal-phosphate-dependent aminotransferase family.</text>
</comment>
<dbReference type="GO" id="GO:0030170">
    <property type="term" value="F:pyridoxal phosphate binding"/>
    <property type="evidence" value="ECO:0007669"/>
    <property type="project" value="InterPro"/>
</dbReference>
<evidence type="ECO:0000256" key="6">
    <source>
        <dbReference type="ARBA" id="ARBA00026106"/>
    </source>
</evidence>
<evidence type="ECO:0000256" key="4">
    <source>
        <dbReference type="ARBA" id="ARBA00022679"/>
    </source>
</evidence>
<evidence type="ECO:0000256" key="2">
    <source>
        <dbReference type="ARBA" id="ARBA00007441"/>
    </source>
</evidence>
<sequence length="425" mass="47306">MTGRKRPVDKEQRPINRSLRDVRYEIRGVLAHRAQELQRQGYEITELNIGNPGLFGYRTPETMRLAMIENLGQSEPYCHQKGIFPAREAVVMQQQNRGVLDVTADDVFIGNGVSELIELCLRALLNNGDEVLVPSPDYPLWSASVTLNQARPVYYDCRPENGFQPDPEQVEALLTPRTRAIVLINPNNPTGAVYDRDRLAAIARIAERRGLVVFSDEIYDQMLYGEAPFTPMATLVRDTLCVTLSGLSKIYRACGYRIGWAVFSGKRTDAHDYLQAVELLASLRLCANVPGQWAVQTALGGVQSIQQLTAPGGRLYESRQAIIDGAGQSEFLEVRAPAGAMYAFLRVDTQRLPGFDDQAFALELLEKQHVLIAPGSSFNVPYRDHFRVTTLPTPDEFARVFERIEKVLSAMAARARPRSVGASPG</sequence>
<dbReference type="InterPro" id="IPR051926">
    <property type="entry name" value="Ala_Aminotransferase"/>
</dbReference>
<dbReference type="InterPro" id="IPR004839">
    <property type="entry name" value="Aminotransferase_I/II_large"/>
</dbReference>
<gene>
    <name evidence="8" type="ORF">F3N42_05110</name>
</gene>
<dbReference type="AlphaFoldDB" id="A0A5N0TCA9"/>
<dbReference type="PANTHER" id="PTHR43488:SF2">
    <property type="entry name" value="GLUTAMATE-PYRUVATE AMINOTRANSFERASE ALAA"/>
    <property type="match status" value="1"/>
</dbReference>
<comment type="cofactor">
    <cofactor evidence="1">
        <name>pyridoxal 5'-phosphate</name>
        <dbReference type="ChEBI" id="CHEBI:597326"/>
    </cofactor>
</comment>
<keyword evidence="9" id="KW-1185">Reference proteome</keyword>
<feature type="domain" description="Aminotransferase class I/classII large" evidence="7">
    <location>
        <begin position="44"/>
        <end position="404"/>
    </location>
</feature>
<evidence type="ECO:0000256" key="1">
    <source>
        <dbReference type="ARBA" id="ARBA00001933"/>
    </source>
</evidence>
<keyword evidence="4 8" id="KW-0808">Transferase</keyword>
<dbReference type="EMBL" id="VYXP01000003">
    <property type="protein sequence ID" value="KAA9132600.1"/>
    <property type="molecule type" value="Genomic_DNA"/>
</dbReference>
<dbReference type="Pfam" id="PF00155">
    <property type="entry name" value="Aminotran_1_2"/>
    <property type="match status" value="1"/>
</dbReference>
<name>A0A5N0TCA9_9GAMM</name>
<organism evidence="8 9">
    <name type="scientific">Marinihelvus fidelis</name>
    <dbReference type="NCBI Taxonomy" id="2613842"/>
    <lineage>
        <taxon>Bacteria</taxon>
        <taxon>Pseudomonadati</taxon>
        <taxon>Pseudomonadota</taxon>
        <taxon>Gammaproteobacteria</taxon>
        <taxon>Chromatiales</taxon>
        <taxon>Wenzhouxiangellaceae</taxon>
        <taxon>Marinihelvus</taxon>
    </lineage>
</organism>
<dbReference type="InterPro" id="IPR015421">
    <property type="entry name" value="PyrdxlP-dep_Trfase_major"/>
</dbReference>
<comment type="caution">
    <text evidence="8">The sequence shown here is derived from an EMBL/GenBank/DDBJ whole genome shotgun (WGS) entry which is preliminary data.</text>
</comment>
<evidence type="ECO:0000259" key="7">
    <source>
        <dbReference type="Pfam" id="PF00155"/>
    </source>
</evidence>
<dbReference type="GO" id="GO:0004021">
    <property type="term" value="F:L-alanine:2-oxoglutarate aminotransferase activity"/>
    <property type="evidence" value="ECO:0007669"/>
    <property type="project" value="UniProtKB-EC"/>
</dbReference>
<accession>A0A5N0TCA9</accession>
<evidence type="ECO:0000313" key="8">
    <source>
        <dbReference type="EMBL" id="KAA9132600.1"/>
    </source>
</evidence>
<dbReference type="EC" id="2.6.1.2" evidence="6"/>
<dbReference type="Gene3D" id="3.90.1150.10">
    <property type="entry name" value="Aspartate Aminotransferase, domain 1"/>
    <property type="match status" value="1"/>
</dbReference>
<proteinExistence type="inferred from homology"/>
<reference evidence="8 9" key="1">
    <citation type="submission" date="2019-09" db="EMBL/GenBank/DDBJ databases">
        <title>Wenzhouxiangella sp. Genome sequencing and assembly.</title>
        <authorList>
            <person name="Zhang R."/>
        </authorList>
    </citation>
    <scope>NUCLEOTIDE SEQUENCE [LARGE SCALE GENOMIC DNA]</scope>
    <source>
        <strain evidence="8 9">W260</strain>
    </source>
</reference>
<dbReference type="CDD" id="cd00609">
    <property type="entry name" value="AAT_like"/>
    <property type="match status" value="1"/>
</dbReference>